<feature type="transmembrane region" description="Helical" evidence="7">
    <location>
        <begin position="434"/>
        <end position="457"/>
    </location>
</feature>
<comment type="similarity">
    <text evidence="6">Belongs to the ABC-4 integral membrane protein family.</text>
</comment>
<keyword evidence="5 7" id="KW-0472">Membrane</keyword>
<proteinExistence type="inferred from homology"/>
<evidence type="ECO:0000256" key="3">
    <source>
        <dbReference type="ARBA" id="ARBA00022692"/>
    </source>
</evidence>
<evidence type="ECO:0000259" key="8">
    <source>
        <dbReference type="Pfam" id="PF02687"/>
    </source>
</evidence>
<evidence type="ECO:0000256" key="4">
    <source>
        <dbReference type="ARBA" id="ARBA00022989"/>
    </source>
</evidence>
<reference evidence="9 10" key="1">
    <citation type="submission" date="2019-01" db="EMBL/GenBank/DDBJ databases">
        <title>Novel species of Nocardioides.</title>
        <authorList>
            <person name="Liu Q."/>
            <person name="X Y.-H."/>
        </authorList>
    </citation>
    <scope>NUCLEOTIDE SEQUENCE [LARGE SCALE GENOMIC DNA]</scope>
    <source>
        <strain evidence="9 10">HLT2-9</strain>
    </source>
</reference>
<dbReference type="RefSeq" id="WP_129427826.1">
    <property type="nucleotide sequence ID" value="NZ_SDWV01000017.1"/>
</dbReference>
<keyword evidence="3 7" id="KW-0812">Transmembrane</keyword>
<evidence type="ECO:0000256" key="5">
    <source>
        <dbReference type="ARBA" id="ARBA00023136"/>
    </source>
</evidence>
<dbReference type="OrthoDB" id="3275641at2"/>
<dbReference type="Proteomes" id="UP000291101">
    <property type="component" value="Unassembled WGS sequence"/>
</dbReference>
<name>A0A4Q2SN74_9ACTN</name>
<evidence type="ECO:0000313" key="9">
    <source>
        <dbReference type="EMBL" id="RYC07135.1"/>
    </source>
</evidence>
<feature type="domain" description="ABC3 transporter permease C-terminal" evidence="8">
    <location>
        <begin position="897"/>
        <end position="1005"/>
    </location>
</feature>
<evidence type="ECO:0000313" key="10">
    <source>
        <dbReference type="Proteomes" id="UP000291101"/>
    </source>
</evidence>
<evidence type="ECO:0000256" key="7">
    <source>
        <dbReference type="SAM" id="Phobius"/>
    </source>
</evidence>
<dbReference type="InterPro" id="IPR050250">
    <property type="entry name" value="Macrolide_Exporter_MacB"/>
</dbReference>
<evidence type="ECO:0000256" key="6">
    <source>
        <dbReference type="ARBA" id="ARBA00038076"/>
    </source>
</evidence>
<feature type="transmembrane region" description="Helical" evidence="7">
    <location>
        <begin position="939"/>
        <end position="965"/>
    </location>
</feature>
<accession>A0A4Q2SN74</accession>
<feature type="transmembrane region" description="Helical" evidence="7">
    <location>
        <begin position="392"/>
        <end position="413"/>
    </location>
</feature>
<comment type="subcellular location">
    <subcellularLocation>
        <location evidence="1">Cell membrane</location>
        <topology evidence="1">Multi-pass membrane protein</topology>
    </subcellularLocation>
</comment>
<dbReference type="Pfam" id="PF02687">
    <property type="entry name" value="FtsX"/>
    <property type="match status" value="2"/>
</dbReference>
<sequence>MRGWGSPRAHAWSPARHAWRAAWGHRRGQALALLAISTLITACTAFAPVYDRAMQQALVDTLLAQATPAEASVTVVSESSDFAGGAIDSRDPREVASLIPDDVAAQLGPVVLGRTAIVTPTTGEVPPSGLLLWRDGACEHVRLLSGTCPEASGEILVSEADVDNFDLVAGTALEVSNAIDEDLDVPLEVVGTYAPLDEAWWQGQRTVGISSITRGLEPSANHDAWLTVEQTFVDALSLTGETSQAGAPVGTADADVDSLVALGEGVQEIARTMGLRGADLELRTGVDELTDALGAQVAQAHRTVPLLLAPMAVLSVFVLWLVLTAATSARRGEVAVARLRGRGPAGAAALLLLELLPALLVGVVPGALVALAGGEVVRRLLPGQSTFEAGPGFAGALLLALLAVVLTTLAAAVRTAREPLQDVVRSGPVASGRWAFGAVEAFVVACVGTGVVAFASGSLQGPLALAGPALTALLTGLLLAHLAGPVGRALGRRLLGRGRLVSGTSLLETGRRSEGRTVIVVVTVACALAAFSMDALAIGERNRSTAGRHESGAPVVARVPGGDLDAVRAALGEADPTGSRATPVLVGRDTLAVDPAGFRRIAFFPREAPTSEEWRAIAPPEEQPVEIAGSRVSLDVRSDGLNADDIFGSEVDVRLSLVVTSATGVRRAATLGFLPSDGSRRRLSGTVDACADGCRLAALQLATAQGATIDGELELSDLRVDGRSVDWVSSASDWNTTQDEDTLIEPVAGSEGSVRFAIDAGGFYPIEVSPAWVPATVPALLTDYHPDPVEESLTVEGSDGIDRPATEAGRLVLLPAMPDDSALVDLDAVTRGASITRDSRLEIWMEDDPDLEAAVRSALEERDLALADVRRYADVRRTYDDTVASWSLALGAAVAPAVMLLALLVLLVLAAIGWRTRARDLAVLRLNGVDRRTTRRLGVWARLPAVLVGVVGGVLAGIGGAVLAMPDVAFLPEVPEVPVLDVSTSWPAVVAVAVVCLVLLPAAAALTGLVVARRAHVERVREGA</sequence>
<feature type="transmembrane region" description="Helical" evidence="7">
    <location>
        <begin position="463"/>
        <end position="483"/>
    </location>
</feature>
<dbReference type="PANTHER" id="PTHR30572">
    <property type="entry name" value="MEMBRANE COMPONENT OF TRANSPORTER-RELATED"/>
    <property type="match status" value="1"/>
</dbReference>
<evidence type="ECO:0000256" key="2">
    <source>
        <dbReference type="ARBA" id="ARBA00022475"/>
    </source>
</evidence>
<dbReference type="GO" id="GO:0022857">
    <property type="term" value="F:transmembrane transporter activity"/>
    <property type="evidence" value="ECO:0007669"/>
    <property type="project" value="TreeGrafter"/>
</dbReference>
<protein>
    <submittedName>
        <fullName evidence="9">FtsX-like permease family protein</fullName>
    </submittedName>
</protein>
<feature type="transmembrane region" description="Helical" evidence="7">
    <location>
        <begin position="886"/>
        <end position="912"/>
    </location>
</feature>
<feature type="transmembrane region" description="Helical" evidence="7">
    <location>
        <begin position="306"/>
        <end position="326"/>
    </location>
</feature>
<feature type="transmembrane region" description="Helical" evidence="7">
    <location>
        <begin position="518"/>
        <end position="538"/>
    </location>
</feature>
<dbReference type="GO" id="GO:0005886">
    <property type="term" value="C:plasma membrane"/>
    <property type="evidence" value="ECO:0007669"/>
    <property type="project" value="UniProtKB-SubCell"/>
</dbReference>
<dbReference type="PANTHER" id="PTHR30572:SF4">
    <property type="entry name" value="ABC TRANSPORTER PERMEASE YTRF"/>
    <property type="match status" value="1"/>
</dbReference>
<dbReference type="AlphaFoldDB" id="A0A4Q2SN74"/>
<feature type="domain" description="ABC3 transporter permease C-terminal" evidence="8">
    <location>
        <begin position="311"/>
        <end position="417"/>
    </location>
</feature>
<keyword evidence="4 7" id="KW-1133">Transmembrane helix</keyword>
<feature type="transmembrane region" description="Helical" evidence="7">
    <location>
        <begin position="347"/>
        <end position="372"/>
    </location>
</feature>
<gene>
    <name evidence="9" type="ORF">EUA94_15660</name>
</gene>
<dbReference type="EMBL" id="SDWV01000017">
    <property type="protein sequence ID" value="RYC07135.1"/>
    <property type="molecule type" value="Genomic_DNA"/>
</dbReference>
<organism evidence="9 10">
    <name type="scientific">Nocardioides zhouii</name>
    <dbReference type="NCBI Taxonomy" id="1168729"/>
    <lineage>
        <taxon>Bacteria</taxon>
        <taxon>Bacillati</taxon>
        <taxon>Actinomycetota</taxon>
        <taxon>Actinomycetes</taxon>
        <taxon>Propionibacteriales</taxon>
        <taxon>Nocardioidaceae</taxon>
        <taxon>Nocardioides</taxon>
    </lineage>
</organism>
<keyword evidence="2" id="KW-1003">Cell membrane</keyword>
<keyword evidence="10" id="KW-1185">Reference proteome</keyword>
<dbReference type="InterPro" id="IPR003838">
    <property type="entry name" value="ABC3_permease_C"/>
</dbReference>
<feature type="transmembrane region" description="Helical" evidence="7">
    <location>
        <begin position="985"/>
        <end position="1012"/>
    </location>
</feature>
<evidence type="ECO:0000256" key="1">
    <source>
        <dbReference type="ARBA" id="ARBA00004651"/>
    </source>
</evidence>
<comment type="caution">
    <text evidence="9">The sequence shown here is derived from an EMBL/GenBank/DDBJ whole genome shotgun (WGS) entry which is preliminary data.</text>
</comment>